<organism evidence="2 3">
    <name type="scientific">Candidatus Blautia stercorigallinarum</name>
    <dbReference type="NCBI Taxonomy" id="2838501"/>
    <lineage>
        <taxon>Bacteria</taxon>
        <taxon>Bacillati</taxon>
        <taxon>Bacillota</taxon>
        <taxon>Clostridia</taxon>
        <taxon>Lachnospirales</taxon>
        <taxon>Lachnospiraceae</taxon>
        <taxon>Blautia</taxon>
    </lineage>
</organism>
<sequence>MYHAHFRGTHYEAGYRWGSLLLKHKNIILDNIPFEITQERIDYALNCLPVYKKYYPEIIEEIQGLADGQHCDVRILQAVLFGMYAMPPVCNCSCFAFAAGQEILLGRNSDFLTDLEKKNMNVIYRLAGGAYSFTGNTTAFVEMEDGINEQGLAVGLTSVYPCQCKPGFNAGLLLRYMLEKCQDVSEAVSCLYHLPIASAQTFTLADTTGKIVLVECNGEHVQCTDSLGGTSSFVCATNTFHLGEMTEYNCPEIDDWFAQTRYETLLSVFREKGENFNLPSAGKLLSGDYGFLCQYDRKTGKDTVWSVIYDLKRHKIYRCEGNPGRRRFKEDSRFSF</sequence>
<dbReference type="AlphaFoldDB" id="A0A9D1PG65"/>
<gene>
    <name evidence="2" type="ORF">H9747_12035</name>
</gene>
<evidence type="ECO:0000313" key="2">
    <source>
        <dbReference type="EMBL" id="HIV39702.1"/>
    </source>
</evidence>
<protein>
    <submittedName>
        <fullName evidence="2">Acyl-CoA--6-aminopenicillanic acid acyltransferase</fullName>
    </submittedName>
</protein>
<name>A0A9D1PG65_9FIRM</name>
<dbReference type="Gene3D" id="3.60.60.10">
    <property type="entry name" value="Penicillin V Acylase, Chain A"/>
    <property type="match status" value="1"/>
</dbReference>
<dbReference type="SUPFAM" id="SSF56235">
    <property type="entry name" value="N-terminal nucleophile aminohydrolases (Ntn hydrolases)"/>
    <property type="match status" value="1"/>
</dbReference>
<dbReference type="PANTHER" id="PTHR34180">
    <property type="entry name" value="PEPTIDASE C45"/>
    <property type="match status" value="1"/>
</dbReference>
<accession>A0A9D1PG65</accession>
<proteinExistence type="predicted"/>
<feature type="domain" description="Peptidase C45 hydrolase" evidence="1">
    <location>
        <begin position="104"/>
        <end position="324"/>
    </location>
</feature>
<dbReference type="InterPro" id="IPR047794">
    <property type="entry name" value="C45_proenzyme-like"/>
</dbReference>
<dbReference type="EMBL" id="DXIQ01000082">
    <property type="protein sequence ID" value="HIV39702.1"/>
    <property type="molecule type" value="Genomic_DNA"/>
</dbReference>
<dbReference type="InterPro" id="IPR029055">
    <property type="entry name" value="Ntn_hydrolases_N"/>
</dbReference>
<dbReference type="InterPro" id="IPR047801">
    <property type="entry name" value="Peptidase_C45"/>
</dbReference>
<dbReference type="PANTHER" id="PTHR34180:SF1">
    <property type="entry name" value="BETA-ALANYL-DOPAMINE_CARCININE HYDROLASE"/>
    <property type="match status" value="1"/>
</dbReference>
<comment type="caution">
    <text evidence="2">The sequence shown here is derived from an EMBL/GenBank/DDBJ whole genome shotgun (WGS) entry which is preliminary data.</text>
</comment>
<dbReference type="Pfam" id="PF03417">
    <property type="entry name" value="AAT"/>
    <property type="match status" value="1"/>
</dbReference>
<dbReference type="GO" id="GO:0016746">
    <property type="term" value="F:acyltransferase activity"/>
    <property type="evidence" value="ECO:0007669"/>
    <property type="project" value="UniProtKB-KW"/>
</dbReference>
<evidence type="ECO:0000313" key="3">
    <source>
        <dbReference type="Proteomes" id="UP000886814"/>
    </source>
</evidence>
<evidence type="ECO:0000259" key="1">
    <source>
        <dbReference type="Pfam" id="PF03417"/>
    </source>
</evidence>
<dbReference type="Proteomes" id="UP000886814">
    <property type="component" value="Unassembled WGS sequence"/>
</dbReference>
<keyword evidence="2" id="KW-0808">Transferase</keyword>
<keyword evidence="2" id="KW-0012">Acyltransferase</keyword>
<dbReference type="NCBIfam" id="NF040521">
    <property type="entry name" value="C45_proenzyme"/>
    <property type="match status" value="1"/>
</dbReference>
<reference evidence="2" key="1">
    <citation type="journal article" date="2021" name="PeerJ">
        <title>Extensive microbial diversity within the chicken gut microbiome revealed by metagenomics and culture.</title>
        <authorList>
            <person name="Gilroy R."/>
            <person name="Ravi A."/>
            <person name="Getino M."/>
            <person name="Pursley I."/>
            <person name="Horton D.L."/>
            <person name="Alikhan N.F."/>
            <person name="Baker D."/>
            <person name="Gharbi K."/>
            <person name="Hall N."/>
            <person name="Watson M."/>
            <person name="Adriaenssens E.M."/>
            <person name="Foster-Nyarko E."/>
            <person name="Jarju S."/>
            <person name="Secka A."/>
            <person name="Antonio M."/>
            <person name="Oren A."/>
            <person name="Chaudhuri R.R."/>
            <person name="La Ragione R."/>
            <person name="Hildebrand F."/>
            <person name="Pallen M.J."/>
        </authorList>
    </citation>
    <scope>NUCLEOTIDE SEQUENCE</scope>
    <source>
        <strain evidence="2">CHK195-9823</strain>
    </source>
</reference>
<dbReference type="InterPro" id="IPR005079">
    <property type="entry name" value="Peptidase_C45_hydrolase"/>
</dbReference>
<reference evidence="2" key="2">
    <citation type="submission" date="2021-04" db="EMBL/GenBank/DDBJ databases">
        <authorList>
            <person name="Gilroy R."/>
        </authorList>
    </citation>
    <scope>NUCLEOTIDE SEQUENCE</scope>
    <source>
        <strain evidence="2">CHK195-9823</strain>
    </source>
</reference>